<dbReference type="Gene3D" id="2.60.420.10">
    <property type="entry name" value="Maltose phosphorylase, domain 3"/>
    <property type="match status" value="1"/>
</dbReference>
<gene>
    <name evidence="9" type="ORF">J8N05_24155</name>
</gene>
<sequence>MSSQPAPVTFEHLPDGLGIGVARPRLTWRLPRGAAVQDAYEIELDRDGVLRRTGRTAHADQVLLPWPGAPLDSRERVGVRVRVWVDGAADPTGWSEPRTVEAGLLDAADWSAVPVGAAWPEAPGTDRRPARVRRDFTLDAPAVRARLYVTAHGVYEAEINGRRVGDDILSPGWTVYGERLRYHTYDVTEHLVPGANTLGAWLGDGWYRGHIGFDGGYRDLYGSDQSLLAQLEVTLADGTTTVVATDGSWQAAPGPILFSGLYEGETFDARLHDPHWSTPQGGLEEAELWTPVATRTRDPRTLIAPKGAPVRRTQELSPLTVTAKGDGRHVLDFGQNLVGRLRITVAGPAGTTITLRHAEVLQDGELATRPLRGAASTDTYVLDGSGEQTWEPRFTLHGFRYAEVGGWPGELRANAVTARVYHTDMTRTGWFECSDPLVNRLHENVVWSMRGNFVDIPTDCPQRDERLGWTGDIQVFAPTASFLYDCAGMLDSWLDDVAVEQLPDGTIPWYVPVIPGGPQWTPIQPGAAWGDVASLTPWVLYRRFGDLELLRRHFPMGRAWVDLMDRLAGESRLWDTGHQLGDWLDPIAPPDDPAGARTDRYLVATAYFAHSARHLQWSARELGDQEAAARYGQLADEVTRAFRARYVRPDGRMTSDAPTAYSVALVFGLLDDDRQRRAAGDRLAELVLQDDARIATGFVGTPLICDALTDTGHLEVAYRLLTQTECPSWLYTVSMGATTIWERWDSLLPDGTLNSGGMTSFNHYALGAVADWMHRVVAGLDLSSPGYRTLRFRPRPGGGITWARARHQTPYGEAAISWELTDSDRTCSGLTDSGLTDSGMTAEVTVPDGCQGVVELPGHAPLTVGPGRHHLDTRDLERSAA</sequence>
<evidence type="ECO:0000256" key="4">
    <source>
        <dbReference type="SAM" id="MobiDB-lite"/>
    </source>
</evidence>
<keyword evidence="10" id="KW-1185">Reference proteome</keyword>
<dbReference type="PANTHER" id="PTHR33307:SF6">
    <property type="entry name" value="ALPHA-RHAMNOSIDASE (EUROFUNG)-RELATED"/>
    <property type="match status" value="1"/>
</dbReference>
<feature type="domain" description="Bacterial alpha-L-rhamnosidase N-terminal" evidence="6">
    <location>
        <begin position="143"/>
        <end position="314"/>
    </location>
</feature>
<evidence type="ECO:0000313" key="10">
    <source>
        <dbReference type="Proteomes" id="UP000677413"/>
    </source>
</evidence>
<feature type="domain" description="Alpha-L-rhamnosidase six-hairpin glycosidase" evidence="7">
    <location>
        <begin position="427"/>
        <end position="777"/>
    </location>
</feature>
<evidence type="ECO:0000259" key="6">
    <source>
        <dbReference type="Pfam" id="PF08531"/>
    </source>
</evidence>
<dbReference type="GO" id="GO:0005975">
    <property type="term" value="P:carbohydrate metabolic process"/>
    <property type="evidence" value="ECO:0007669"/>
    <property type="project" value="InterPro"/>
</dbReference>
<feature type="domain" description="Alpha-L-rhamnosidase C-terminal" evidence="8">
    <location>
        <begin position="779"/>
        <end position="823"/>
    </location>
</feature>
<comment type="caution">
    <text evidence="9">The sequence shown here is derived from an EMBL/GenBank/DDBJ whole genome shotgun (WGS) entry which is preliminary data.</text>
</comment>
<dbReference type="InterPro" id="IPR035398">
    <property type="entry name" value="Bac_rhamnosid_C"/>
</dbReference>
<dbReference type="InterPro" id="IPR013737">
    <property type="entry name" value="Bac_rhamnosid_N"/>
</dbReference>
<reference evidence="9 10" key="1">
    <citation type="submission" date="2021-04" db="EMBL/GenBank/DDBJ databases">
        <authorList>
            <person name="Tang X."/>
            <person name="Zhou X."/>
            <person name="Chen X."/>
            <person name="Cernava T."/>
            <person name="Zhang C."/>
        </authorList>
    </citation>
    <scope>NUCLEOTIDE SEQUENCE [LARGE SCALE GENOMIC DNA]</scope>
    <source>
        <strain evidence="9 10">BH-SS-21</strain>
    </source>
</reference>
<evidence type="ECO:0000259" key="5">
    <source>
        <dbReference type="Pfam" id="PF05592"/>
    </source>
</evidence>
<evidence type="ECO:0000256" key="1">
    <source>
        <dbReference type="ARBA" id="ARBA00001445"/>
    </source>
</evidence>
<dbReference type="InterPro" id="IPR013783">
    <property type="entry name" value="Ig-like_fold"/>
</dbReference>
<dbReference type="Gene3D" id="2.60.120.260">
    <property type="entry name" value="Galactose-binding domain-like"/>
    <property type="match status" value="2"/>
</dbReference>
<dbReference type="Gene3D" id="2.60.40.10">
    <property type="entry name" value="Immunoglobulins"/>
    <property type="match status" value="1"/>
</dbReference>
<dbReference type="RefSeq" id="WP_210885878.1">
    <property type="nucleotide sequence ID" value="NZ_JAGPYQ010000001.1"/>
</dbReference>
<evidence type="ECO:0000259" key="7">
    <source>
        <dbReference type="Pfam" id="PF17389"/>
    </source>
</evidence>
<dbReference type="SUPFAM" id="SSF48208">
    <property type="entry name" value="Six-hairpin glycosidases"/>
    <property type="match status" value="1"/>
</dbReference>
<dbReference type="PANTHER" id="PTHR33307">
    <property type="entry name" value="ALPHA-RHAMNOSIDASE (EUROFUNG)"/>
    <property type="match status" value="1"/>
</dbReference>
<dbReference type="Pfam" id="PF25788">
    <property type="entry name" value="Ig_Rha78A_N"/>
    <property type="match status" value="1"/>
</dbReference>
<keyword evidence="3 9" id="KW-0378">Hydrolase</keyword>
<dbReference type="InterPro" id="IPR035396">
    <property type="entry name" value="Bac_rhamnosid6H"/>
</dbReference>
<feature type="region of interest" description="Disordered" evidence="4">
    <location>
        <begin position="860"/>
        <end position="881"/>
    </location>
</feature>
<protein>
    <recommendedName>
        <fullName evidence="2">alpha-L-rhamnosidase</fullName>
        <ecNumber evidence="2">3.2.1.40</ecNumber>
    </recommendedName>
</protein>
<accession>A0A940Y2M5</accession>
<dbReference type="InterPro" id="IPR012341">
    <property type="entry name" value="6hp_glycosidase-like_sf"/>
</dbReference>
<feature type="compositionally biased region" description="Basic and acidic residues" evidence="4">
    <location>
        <begin position="869"/>
        <end position="881"/>
    </location>
</feature>
<dbReference type="Pfam" id="PF17389">
    <property type="entry name" value="Bac_rhamnosid6H"/>
    <property type="match status" value="1"/>
</dbReference>
<dbReference type="PIRSF" id="PIRSF010631">
    <property type="entry name" value="A-rhamnsds"/>
    <property type="match status" value="1"/>
</dbReference>
<comment type="catalytic activity">
    <reaction evidence="1">
        <text>Hydrolysis of terminal non-reducing alpha-L-rhamnose residues in alpha-L-rhamnosides.</text>
        <dbReference type="EC" id="3.2.1.40"/>
    </reaction>
</comment>
<proteinExistence type="predicted"/>
<dbReference type="InterPro" id="IPR016007">
    <property type="entry name" value="Alpha_rhamnosid"/>
</dbReference>
<dbReference type="InterPro" id="IPR008902">
    <property type="entry name" value="Rhamnosid_concanavalin"/>
</dbReference>
<evidence type="ECO:0000256" key="3">
    <source>
        <dbReference type="ARBA" id="ARBA00022801"/>
    </source>
</evidence>
<dbReference type="Gene3D" id="1.50.10.10">
    <property type="match status" value="1"/>
</dbReference>
<feature type="domain" description="Alpha-L-rhamnosidase concanavalin-like" evidence="5">
    <location>
        <begin position="324"/>
        <end position="421"/>
    </location>
</feature>
<dbReference type="AlphaFoldDB" id="A0A940Y2M5"/>
<organism evidence="9 10">
    <name type="scientific">Streptomyces liliiviolaceus</name>
    <dbReference type="NCBI Taxonomy" id="2823109"/>
    <lineage>
        <taxon>Bacteria</taxon>
        <taxon>Bacillati</taxon>
        <taxon>Actinomycetota</taxon>
        <taxon>Actinomycetes</taxon>
        <taxon>Kitasatosporales</taxon>
        <taxon>Streptomycetaceae</taxon>
        <taxon>Streptomyces</taxon>
    </lineage>
</organism>
<evidence type="ECO:0000259" key="8">
    <source>
        <dbReference type="Pfam" id="PF17390"/>
    </source>
</evidence>
<dbReference type="GO" id="GO:0030596">
    <property type="term" value="F:alpha-L-rhamnosidase activity"/>
    <property type="evidence" value="ECO:0007669"/>
    <property type="project" value="UniProtKB-EC"/>
</dbReference>
<name>A0A940Y2M5_9ACTN</name>
<dbReference type="InterPro" id="IPR008928">
    <property type="entry name" value="6-hairpin_glycosidase_sf"/>
</dbReference>
<dbReference type="Pfam" id="PF17390">
    <property type="entry name" value="Bac_rhamnosid_C"/>
    <property type="match status" value="1"/>
</dbReference>
<dbReference type="EC" id="3.2.1.40" evidence="2"/>
<dbReference type="EMBL" id="JAGPYQ010000001">
    <property type="protein sequence ID" value="MBQ0851265.1"/>
    <property type="molecule type" value="Genomic_DNA"/>
</dbReference>
<evidence type="ECO:0000256" key="2">
    <source>
        <dbReference type="ARBA" id="ARBA00012652"/>
    </source>
</evidence>
<dbReference type="Pfam" id="PF05592">
    <property type="entry name" value="Bac_rhamnosid"/>
    <property type="match status" value="1"/>
</dbReference>
<dbReference type="Proteomes" id="UP000677413">
    <property type="component" value="Unassembled WGS sequence"/>
</dbReference>
<evidence type="ECO:0000313" key="9">
    <source>
        <dbReference type="EMBL" id="MBQ0851265.1"/>
    </source>
</evidence>
<dbReference type="Pfam" id="PF08531">
    <property type="entry name" value="Bac_rhamnosid_N"/>
    <property type="match status" value="1"/>
</dbReference>